<dbReference type="PANTHER" id="PTHR28626">
    <property type="entry name" value="SRR1-LIKE PROTEIN"/>
    <property type="match status" value="1"/>
</dbReference>
<dbReference type="Proteomes" id="UP000095085">
    <property type="component" value="Unassembled WGS sequence"/>
</dbReference>
<comment type="similarity">
    <text evidence="1">Belongs to the SRR1 family.</text>
</comment>
<dbReference type="Pfam" id="PF07985">
    <property type="entry name" value="SRR1"/>
    <property type="match status" value="1"/>
</dbReference>
<dbReference type="OrthoDB" id="551431at2759"/>
<accession>A0A1E4RJ96</accession>
<feature type="non-terminal residue" evidence="3">
    <location>
        <position position="1"/>
    </location>
</feature>
<evidence type="ECO:0000259" key="2">
    <source>
        <dbReference type="Pfam" id="PF07985"/>
    </source>
</evidence>
<gene>
    <name evidence="3" type="ORF">HYPBUDRAFT_109635</name>
</gene>
<dbReference type="GO" id="GO:0005737">
    <property type="term" value="C:cytoplasm"/>
    <property type="evidence" value="ECO:0007669"/>
    <property type="project" value="TreeGrafter"/>
</dbReference>
<feature type="domain" description="SRR1-like" evidence="2">
    <location>
        <begin position="30"/>
        <end position="238"/>
    </location>
</feature>
<evidence type="ECO:0000313" key="3">
    <source>
        <dbReference type="EMBL" id="ODV67310.1"/>
    </source>
</evidence>
<dbReference type="GO" id="GO:0005634">
    <property type="term" value="C:nucleus"/>
    <property type="evidence" value="ECO:0007669"/>
    <property type="project" value="TreeGrafter"/>
</dbReference>
<dbReference type="PANTHER" id="PTHR28626:SF3">
    <property type="entry name" value="SRR1-LIKE PROTEIN"/>
    <property type="match status" value="1"/>
</dbReference>
<dbReference type="RefSeq" id="XP_020076377.1">
    <property type="nucleotide sequence ID" value="XM_020218715.1"/>
</dbReference>
<dbReference type="InterPro" id="IPR012942">
    <property type="entry name" value="SRR1-like"/>
</dbReference>
<reference evidence="4" key="1">
    <citation type="submission" date="2016-05" db="EMBL/GenBank/DDBJ databases">
        <title>Comparative genomics of biotechnologically important yeasts.</title>
        <authorList>
            <consortium name="DOE Joint Genome Institute"/>
            <person name="Riley R."/>
            <person name="Haridas S."/>
            <person name="Wolfe K.H."/>
            <person name="Lopes M.R."/>
            <person name="Hittinger C.T."/>
            <person name="Goker M."/>
            <person name="Salamov A."/>
            <person name="Wisecaver J."/>
            <person name="Long T.M."/>
            <person name="Aerts A.L."/>
            <person name="Barry K."/>
            <person name="Choi C."/>
            <person name="Clum A."/>
            <person name="Coughlan A.Y."/>
            <person name="Deshpande S."/>
            <person name="Douglass A.P."/>
            <person name="Hanson S.J."/>
            <person name="Klenk H.-P."/>
            <person name="Labutti K."/>
            <person name="Lapidus A."/>
            <person name="Lindquist E."/>
            <person name="Lipzen A."/>
            <person name="Meier-Kolthoff J.P."/>
            <person name="Ohm R.A."/>
            <person name="Otillar R.P."/>
            <person name="Pangilinan J."/>
            <person name="Peng Y."/>
            <person name="Rokas A."/>
            <person name="Rosa C.A."/>
            <person name="Scheuner C."/>
            <person name="Sibirny A.A."/>
            <person name="Slot J.C."/>
            <person name="Stielow J.B."/>
            <person name="Sun H."/>
            <person name="Kurtzman C.P."/>
            <person name="Blackwell M."/>
            <person name="Grigoriev I.V."/>
            <person name="Jeffries T.W."/>
        </authorList>
    </citation>
    <scope>NUCLEOTIDE SEQUENCE [LARGE SCALE GENOMIC DNA]</scope>
    <source>
        <strain evidence="4">NRRL Y-1933</strain>
    </source>
</reference>
<keyword evidence="4" id="KW-1185">Reference proteome</keyword>
<protein>
    <submittedName>
        <fullName evidence="3">SRR1-domain-containing protein</fullName>
    </submittedName>
</protein>
<dbReference type="InterPro" id="IPR040044">
    <property type="entry name" value="SRR1L"/>
</dbReference>
<organism evidence="3 4">
    <name type="scientific">Hyphopichia burtonii NRRL Y-1933</name>
    <dbReference type="NCBI Taxonomy" id="984485"/>
    <lineage>
        <taxon>Eukaryota</taxon>
        <taxon>Fungi</taxon>
        <taxon>Dikarya</taxon>
        <taxon>Ascomycota</taxon>
        <taxon>Saccharomycotina</taxon>
        <taxon>Pichiomycetes</taxon>
        <taxon>Debaryomycetaceae</taxon>
        <taxon>Hyphopichia</taxon>
    </lineage>
</organism>
<dbReference type="EMBL" id="KV454541">
    <property type="protein sequence ID" value="ODV67310.1"/>
    <property type="molecule type" value="Genomic_DNA"/>
</dbReference>
<dbReference type="GeneID" id="30993265"/>
<dbReference type="AlphaFoldDB" id="A0A1E4RJ96"/>
<evidence type="ECO:0000256" key="1">
    <source>
        <dbReference type="ARBA" id="ARBA00009856"/>
    </source>
</evidence>
<sequence>GMDETTVTKLEKYQEIIRESSILKKTFELIDKFNREQIAFKRIRCLALGSPVETKIALFQLAYLIEIQLEYSVEPENVSLYDPVFNKDDKRLLKEHLGYEIDQTYEIEEPCIKETIFFLPHAGLDITDGLIEETKPQWMIGNDLVSHTERLSKQKLYETYRNLAYLVKLIEDSNHNQIDDGFTSVKPKSKRNRKNKYVFKEPELVYDFSKVYFDKVLHEKLPSDDGVWGNAFTDLTVHHIKSKTEQNQIDDLEQGLHQLKV</sequence>
<proteinExistence type="inferred from homology"/>
<name>A0A1E4RJ96_9ASCO</name>
<evidence type="ECO:0000313" key="4">
    <source>
        <dbReference type="Proteomes" id="UP000095085"/>
    </source>
</evidence>